<feature type="compositionally biased region" description="Low complexity" evidence="1">
    <location>
        <begin position="16"/>
        <end position="32"/>
    </location>
</feature>
<dbReference type="OrthoDB" id="5334244at2759"/>
<feature type="region of interest" description="Disordered" evidence="1">
    <location>
        <begin position="1"/>
        <end position="166"/>
    </location>
</feature>
<organism evidence="2 3">
    <name type="scientific">Friedmanniomyces simplex</name>
    <dbReference type="NCBI Taxonomy" id="329884"/>
    <lineage>
        <taxon>Eukaryota</taxon>
        <taxon>Fungi</taxon>
        <taxon>Dikarya</taxon>
        <taxon>Ascomycota</taxon>
        <taxon>Pezizomycotina</taxon>
        <taxon>Dothideomycetes</taxon>
        <taxon>Dothideomycetidae</taxon>
        <taxon>Mycosphaerellales</taxon>
        <taxon>Teratosphaeriaceae</taxon>
        <taxon>Friedmanniomyces</taxon>
    </lineage>
</organism>
<feature type="compositionally biased region" description="Basic and acidic residues" evidence="1">
    <location>
        <begin position="113"/>
        <end position="153"/>
    </location>
</feature>
<dbReference type="AlphaFoldDB" id="A0A4U0XY60"/>
<reference evidence="2 3" key="1">
    <citation type="submission" date="2017-03" db="EMBL/GenBank/DDBJ databases">
        <title>Genomes of endolithic fungi from Antarctica.</title>
        <authorList>
            <person name="Coleine C."/>
            <person name="Masonjones S."/>
            <person name="Stajich J.E."/>
        </authorList>
    </citation>
    <scope>NUCLEOTIDE SEQUENCE [LARGE SCALE GENOMIC DNA]</scope>
    <source>
        <strain evidence="2 3">CCFEE 5184</strain>
    </source>
</reference>
<accession>A0A4U0XY60</accession>
<comment type="caution">
    <text evidence="2">The sequence shown here is derived from an EMBL/GenBank/DDBJ whole genome shotgun (WGS) entry which is preliminary data.</text>
</comment>
<gene>
    <name evidence="2" type="ORF">B0A55_02010</name>
</gene>
<dbReference type="Proteomes" id="UP000309340">
    <property type="component" value="Unassembled WGS sequence"/>
</dbReference>
<proteinExistence type="predicted"/>
<protein>
    <submittedName>
        <fullName evidence="2">Uncharacterized protein</fullName>
    </submittedName>
</protein>
<sequence>MSFLRAARQPLLRPIARTTPRATFTTSTTRTAGDYGSGESAPPGQKPHEQTGKNPSEGLEHPGPAPPSAAGGGSQQSGQQKDASSSQQQQQQSGGNNSKGTQGAQPKILNESPPKEHEASEDVQKHNREMDQRAEKASEKVRDEDVEKDKVGKEFWSGQGGADRQP</sequence>
<evidence type="ECO:0000313" key="2">
    <source>
        <dbReference type="EMBL" id="TKA80563.1"/>
    </source>
</evidence>
<evidence type="ECO:0000313" key="3">
    <source>
        <dbReference type="Proteomes" id="UP000309340"/>
    </source>
</evidence>
<keyword evidence="3" id="KW-1185">Reference proteome</keyword>
<dbReference type="EMBL" id="NAJQ01000068">
    <property type="protein sequence ID" value="TKA80563.1"/>
    <property type="molecule type" value="Genomic_DNA"/>
</dbReference>
<evidence type="ECO:0000256" key="1">
    <source>
        <dbReference type="SAM" id="MobiDB-lite"/>
    </source>
</evidence>
<name>A0A4U0XY60_9PEZI</name>
<feature type="compositionally biased region" description="Low complexity" evidence="1">
    <location>
        <begin position="76"/>
        <end position="95"/>
    </location>
</feature>